<evidence type="ECO:0000313" key="3">
    <source>
        <dbReference type="Proteomes" id="UP000315400"/>
    </source>
</evidence>
<organism evidence="2 3">
    <name type="scientific">Spiribacter salinus</name>
    <dbReference type="NCBI Taxonomy" id="1335746"/>
    <lineage>
        <taxon>Bacteria</taxon>
        <taxon>Pseudomonadati</taxon>
        <taxon>Pseudomonadota</taxon>
        <taxon>Gammaproteobacteria</taxon>
        <taxon>Chromatiales</taxon>
        <taxon>Ectothiorhodospiraceae</taxon>
        <taxon>Spiribacter</taxon>
    </lineage>
</organism>
<dbReference type="AlphaFoldDB" id="A0A540V9E2"/>
<protein>
    <submittedName>
        <fullName evidence="2">DUF445 family protein</fullName>
    </submittedName>
</protein>
<keyword evidence="1" id="KW-1133">Transmembrane helix</keyword>
<proteinExistence type="predicted"/>
<name>A0A540V9E2_9GAMM</name>
<dbReference type="Pfam" id="PF04286">
    <property type="entry name" value="DUF445"/>
    <property type="match status" value="1"/>
</dbReference>
<dbReference type="Proteomes" id="UP000315400">
    <property type="component" value="Unassembled WGS sequence"/>
</dbReference>
<sequence length="211" mass="24182">MIPRYRALAFTVVRDIVADPDFRSDIKRLTSRYAEDVLRRKDVQERITQFTIEQMHEYAGDGLGGLALRTYRFLNENDFRRRIEQAVQELPRTLDSALDGLDNVLDRLPAALDERSEQIEEIATQAVLAFVEQLDVYSMVLDKLQGYDERELEDLLWRTTNEQLNYIKYLGSVLGCLGGLVIWQPVFALLVFAVVAALVLGADEALLRTRT</sequence>
<keyword evidence="1" id="KW-0472">Membrane</keyword>
<dbReference type="EMBL" id="VIFK01000476">
    <property type="protein sequence ID" value="TQE93364.1"/>
    <property type="molecule type" value="Genomic_DNA"/>
</dbReference>
<dbReference type="InterPro" id="IPR007383">
    <property type="entry name" value="DUF445"/>
</dbReference>
<reference evidence="2 3" key="1">
    <citation type="submission" date="2019-06" db="EMBL/GenBank/DDBJ databases">
        <title>Metagenome assembled Genome of Spiribacter salinus SL48-SHIP from the microbial mat of Salt Lake 48 (Novosibirsk region, Russia).</title>
        <authorList>
            <person name="Shipova A."/>
            <person name="Rozanov A.S."/>
            <person name="Bryanskaya A.V."/>
            <person name="Peltek S.E."/>
        </authorList>
    </citation>
    <scope>NUCLEOTIDE SEQUENCE [LARGE SCALE GENOMIC DNA]</scope>
    <source>
        <strain evidence="2">SL48-SHIP-2</strain>
    </source>
</reference>
<feature type="transmembrane region" description="Helical" evidence="1">
    <location>
        <begin position="189"/>
        <end position="207"/>
    </location>
</feature>
<evidence type="ECO:0000256" key="1">
    <source>
        <dbReference type="SAM" id="Phobius"/>
    </source>
</evidence>
<evidence type="ECO:0000313" key="2">
    <source>
        <dbReference type="EMBL" id="TQE93364.1"/>
    </source>
</evidence>
<gene>
    <name evidence="2" type="ORF">FKY71_18240</name>
</gene>
<accession>A0A540V9E2</accession>
<comment type="caution">
    <text evidence="2">The sequence shown here is derived from an EMBL/GenBank/DDBJ whole genome shotgun (WGS) entry which is preliminary data.</text>
</comment>
<keyword evidence="1" id="KW-0812">Transmembrane</keyword>